<evidence type="ECO:0000259" key="3">
    <source>
        <dbReference type="Pfam" id="PF14226"/>
    </source>
</evidence>
<proteinExistence type="predicted"/>
<dbReference type="InterPro" id="IPR027443">
    <property type="entry name" value="IPNS-like_sf"/>
</dbReference>
<accession>A0AAD7L6N2</accession>
<evidence type="ECO:0000256" key="1">
    <source>
        <dbReference type="ARBA" id="ARBA00022723"/>
    </source>
</evidence>
<dbReference type="InterPro" id="IPR050231">
    <property type="entry name" value="Iron_ascorbate_oxido_reductase"/>
</dbReference>
<dbReference type="SUPFAM" id="SSF51197">
    <property type="entry name" value="Clavaminate synthase-like"/>
    <property type="match status" value="1"/>
</dbReference>
<evidence type="ECO:0000313" key="5">
    <source>
        <dbReference type="Proteomes" id="UP001163823"/>
    </source>
</evidence>
<evidence type="ECO:0000256" key="2">
    <source>
        <dbReference type="ARBA" id="ARBA00023004"/>
    </source>
</evidence>
<reference evidence="4" key="1">
    <citation type="journal article" date="2023" name="Science">
        <title>Elucidation of the pathway for biosynthesis of saponin adjuvants from the soapbark tree.</title>
        <authorList>
            <person name="Reed J."/>
            <person name="Orme A."/>
            <person name="El-Demerdash A."/>
            <person name="Owen C."/>
            <person name="Martin L.B.B."/>
            <person name="Misra R.C."/>
            <person name="Kikuchi S."/>
            <person name="Rejzek M."/>
            <person name="Martin A.C."/>
            <person name="Harkess A."/>
            <person name="Leebens-Mack J."/>
            <person name="Louveau T."/>
            <person name="Stephenson M.J."/>
            <person name="Osbourn A."/>
        </authorList>
    </citation>
    <scope>NUCLEOTIDE SEQUENCE</scope>
    <source>
        <strain evidence="4">S10</strain>
    </source>
</reference>
<evidence type="ECO:0000313" key="4">
    <source>
        <dbReference type="EMBL" id="KAJ7951841.1"/>
    </source>
</evidence>
<dbReference type="InterPro" id="IPR026992">
    <property type="entry name" value="DIOX_N"/>
</dbReference>
<keyword evidence="1" id="KW-0479">Metal-binding</keyword>
<keyword evidence="5" id="KW-1185">Reference proteome</keyword>
<dbReference type="PANTHER" id="PTHR47990">
    <property type="entry name" value="2-OXOGLUTARATE (2OG) AND FE(II)-DEPENDENT OXYGENASE SUPERFAMILY PROTEIN-RELATED"/>
    <property type="match status" value="1"/>
</dbReference>
<gene>
    <name evidence="4" type="ORF">O6P43_027826</name>
</gene>
<protein>
    <submittedName>
        <fullName evidence="4">Gibberellin 3-beta hydroxylase</fullName>
    </submittedName>
</protein>
<keyword evidence="2" id="KW-0408">Iron</keyword>
<sequence>MQSLSDAFRSHPVYLHHKHQDFNSLQQLPDSYTWTQLDHDQHRSSKHSFSLQETVPLIDLMDPNTHKLIGHACKSWGIFQVINHGIPSSLLNEIESTSKTLFSLPLEQKLKAARSPDGVSGYGVARISSFFTKRMWHEGFTAVGSPLDHFRQLWPQDHSKYCDLLMKYEKEMKMLAGRLM</sequence>
<organism evidence="4 5">
    <name type="scientific">Quillaja saponaria</name>
    <name type="common">Soap bark tree</name>
    <dbReference type="NCBI Taxonomy" id="32244"/>
    <lineage>
        <taxon>Eukaryota</taxon>
        <taxon>Viridiplantae</taxon>
        <taxon>Streptophyta</taxon>
        <taxon>Embryophyta</taxon>
        <taxon>Tracheophyta</taxon>
        <taxon>Spermatophyta</taxon>
        <taxon>Magnoliopsida</taxon>
        <taxon>eudicotyledons</taxon>
        <taxon>Gunneridae</taxon>
        <taxon>Pentapetalae</taxon>
        <taxon>rosids</taxon>
        <taxon>fabids</taxon>
        <taxon>Fabales</taxon>
        <taxon>Quillajaceae</taxon>
        <taxon>Quillaja</taxon>
    </lineage>
</organism>
<dbReference type="Gene3D" id="2.60.120.330">
    <property type="entry name" value="B-lactam Antibiotic, Isopenicillin N Synthase, Chain"/>
    <property type="match status" value="1"/>
</dbReference>
<dbReference type="Proteomes" id="UP001163823">
    <property type="component" value="Chromosome 11"/>
</dbReference>
<dbReference type="AlphaFoldDB" id="A0AAD7L6N2"/>
<dbReference type="GO" id="GO:0046872">
    <property type="term" value="F:metal ion binding"/>
    <property type="evidence" value="ECO:0007669"/>
    <property type="project" value="UniProtKB-KW"/>
</dbReference>
<name>A0AAD7L6N2_QUISA</name>
<dbReference type="Pfam" id="PF14226">
    <property type="entry name" value="DIOX_N"/>
    <property type="match status" value="1"/>
</dbReference>
<feature type="domain" description="Non-haem dioxygenase N-terminal" evidence="3">
    <location>
        <begin position="55"/>
        <end position="156"/>
    </location>
</feature>
<dbReference type="EMBL" id="JARAOO010000011">
    <property type="protein sequence ID" value="KAJ7951841.1"/>
    <property type="molecule type" value="Genomic_DNA"/>
</dbReference>
<dbReference type="KEGG" id="qsa:O6P43_027826"/>
<comment type="caution">
    <text evidence="4">The sequence shown here is derived from an EMBL/GenBank/DDBJ whole genome shotgun (WGS) entry which is preliminary data.</text>
</comment>